<evidence type="ECO:0000256" key="1">
    <source>
        <dbReference type="ARBA" id="ARBA00008425"/>
    </source>
</evidence>
<dbReference type="RefSeq" id="WP_142196922.1">
    <property type="nucleotide sequence ID" value="NZ_BMSU01000003.1"/>
</dbReference>
<evidence type="ECO:0000313" key="9">
    <source>
        <dbReference type="Proteomes" id="UP000530412"/>
    </source>
</evidence>
<dbReference type="InterPro" id="IPR003819">
    <property type="entry name" value="TauD/TfdA-like"/>
</dbReference>
<dbReference type="AlphaFoldDB" id="A0AA40SFY6"/>
<dbReference type="Proteomes" id="UP000530412">
    <property type="component" value="Unassembled WGS sequence"/>
</dbReference>
<accession>A0AA40SFY6</accession>
<evidence type="ECO:0000256" key="5">
    <source>
        <dbReference type="PIRSR" id="PIRSR019543-2"/>
    </source>
</evidence>
<dbReference type="SUPFAM" id="SSF51197">
    <property type="entry name" value="Clavaminate synthase-like"/>
    <property type="match status" value="1"/>
</dbReference>
<name>A0AA40SFY6_9ACTN</name>
<keyword evidence="8" id="KW-0223">Dioxygenase</keyword>
<keyword evidence="2 5" id="KW-0479">Metal-binding</keyword>
<feature type="binding site" evidence="5">
    <location>
        <position position="147"/>
    </location>
    <ligand>
        <name>Fe cation</name>
        <dbReference type="ChEBI" id="CHEBI:24875"/>
    </ligand>
</feature>
<keyword evidence="3" id="KW-0560">Oxidoreductase</keyword>
<dbReference type="InterPro" id="IPR014503">
    <property type="entry name" value="Clavaminate_syn-like"/>
</dbReference>
<sequence length="331" mass="36213">MPVLDSHDVDVESRRALVTAAEELAAGGLLGDSVLADPAARLPEPLAERLADVLRPPAPGVGHRVVRGLFAGFTDPGPTPLHWRETDRERCAALDIALVLVAARFGRVFGWTDQQDGRIVHNIVPSPGCEAMQIGSSSTTELAWHTEDAFHPDRADLLLLVCVRNPDGIGSRLSTVSSAGLDERDIRHLLRPEVAILPDDSYEDDTAAAREPVGMATLWEREGSLGLRYDPSYSRLLTDDEEFRDAYGRLGRALEAGSFGVPLAPGDLVVIDNDAAVHGRTAFRPRYDGTDRWLKRILVRSPRQRPARESLEHGYGQRQVDAHGGRPVLRV</sequence>
<feature type="binding site" evidence="5">
    <location>
        <position position="145"/>
    </location>
    <ligand>
        <name>Fe cation</name>
        <dbReference type="ChEBI" id="CHEBI:24875"/>
    </ligand>
</feature>
<feature type="domain" description="TauD/TfdA-like" evidence="7">
    <location>
        <begin position="131"/>
        <end position="297"/>
    </location>
</feature>
<evidence type="ECO:0000256" key="2">
    <source>
        <dbReference type="ARBA" id="ARBA00022723"/>
    </source>
</evidence>
<evidence type="ECO:0000256" key="4">
    <source>
        <dbReference type="ARBA" id="ARBA00023004"/>
    </source>
</evidence>
<proteinExistence type="inferred from homology"/>
<reference evidence="8 9" key="1">
    <citation type="submission" date="2020-08" db="EMBL/GenBank/DDBJ databases">
        <title>Genomic Encyclopedia of Type Strains, Phase III (KMG-III): the genomes of soil and plant-associated and newly described type strains.</title>
        <authorList>
            <person name="Whitman W."/>
        </authorList>
    </citation>
    <scope>NUCLEOTIDE SEQUENCE [LARGE SCALE GENOMIC DNA]</scope>
    <source>
        <strain evidence="8 9">CECT 3271</strain>
    </source>
</reference>
<keyword evidence="4 5" id="KW-0408">Iron</keyword>
<evidence type="ECO:0000256" key="6">
    <source>
        <dbReference type="SAM" id="MobiDB-lite"/>
    </source>
</evidence>
<organism evidence="8 9">
    <name type="scientific">Streptomyces calvus</name>
    <dbReference type="NCBI Taxonomy" id="67282"/>
    <lineage>
        <taxon>Bacteria</taxon>
        <taxon>Bacillati</taxon>
        <taxon>Actinomycetota</taxon>
        <taxon>Actinomycetes</taxon>
        <taxon>Kitasatosporales</taxon>
        <taxon>Streptomycetaceae</taxon>
        <taxon>Streptomyces</taxon>
    </lineage>
</organism>
<dbReference type="Gene3D" id="3.60.130.10">
    <property type="entry name" value="Clavaminate synthase-like"/>
    <property type="match status" value="1"/>
</dbReference>
<evidence type="ECO:0000259" key="7">
    <source>
        <dbReference type="Pfam" id="PF02668"/>
    </source>
</evidence>
<dbReference type="InterPro" id="IPR042098">
    <property type="entry name" value="TauD-like_sf"/>
</dbReference>
<feature type="region of interest" description="Disordered" evidence="6">
    <location>
        <begin position="305"/>
        <end position="331"/>
    </location>
</feature>
<protein>
    <submittedName>
        <fullName evidence="8">Alpha-ketoglutarate-dependent taurine dioxygenase</fullName>
    </submittedName>
</protein>
<comment type="caution">
    <text evidence="8">The sequence shown here is derived from an EMBL/GenBank/DDBJ whole genome shotgun (WGS) entry which is preliminary data.</text>
</comment>
<comment type="similarity">
    <text evidence="1">Belongs to the clavaminate synthase family.</text>
</comment>
<dbReference type="GO" id="GO:0005506">
    <property type="term" value="F:iron ion binding"/>
    <property type="evidence" value="ECO:0007669"/>
    <property type="project" value="InterPro"/>
</dbReference>
<dbReference type="GO" id="GO:0051213">
    <property type="term" value="F:dioxygenase activity"/>
    <property type="evidence" value="ECO:0007669"/>
    <property type="project" value="UniProtKB-KW"/>
</dbReference>
<evidence type="ECO:0000313" key="8">
    <source>
        <dbReference type="EMBL" id="MBA8945816.1"/>
    </source>
</evidence>
<dbReference type="PIRSF" id="PIRSF019543">
    <property type="entry name" value="Clavaminate_syn"/>
    <property type="match status" value="1"/>
</dbReference>
<dbReference type="Pfam" id="PF02668">
    <property type="entry name" value="TauD"/>
    <property type="match status" value="1"/>
</dbReference>
<feature type="binding site" evidence="5">
    <location>
        <position position="278"/>
    </location>
    <ligand>
        <name>Fe cation</name>
        <dbReference type="ChEBI" id="CHEBI:24875"/>
    </ligand>
</feature>
<dbReference type="EMBL" id="JACJIE010000010">
    <property type="protein sequence ID" value="MBA8945816.1"/>
    <property type="molecule type" value="Genomic_DNA"/>
</dbReference>
<gene>
    <name evidence="8" type="ORF">FHS33_004265</name>
</gene>
<evidence type="ECO:0000256" key="3">
    <source>
        <dbReference type="ARBA" id="ARBA00023002"/>
    </source>
</evidence>